<comment type="subcellular location">
    <subcellularLocation>
        <location evidence="2">Cell outer membrane</location>
        <topology evidence="2">Lipid-anchor</topology>
    </subcellularLocation>
</comment>
<dbReference type="InterPro" id="IPR003423">
    <property type="entry name" value="OMP_efflux"/>
</dbReference>
<keyword evidence="2" id="KW-0472">Membrane</keyword>
<dbReference type="EMBL" id="NIVS01000020">
    <property type="protein sequence ID" value="OWQ54109.1"/>
    <property type="molecule type" value="Genomic_DNA"/>
</dbReference>
<name>A0A246HN32_STEMA</name>
<dbReference type="AlphaFoldDB" id="A0A246HN32"/>
<accession>A0A246HN32</accession>
<gene>
    <name evidence="3" type="ORF">CEE60_10705</name>
</gene>
<keyword evidence="2" id="KW-1134">Transmembrane beta strand</keyword>
<dbReference type="SUPFAM" id="SSF56954">
    <property type="entry name" value="Outer membrane efflux proteins (OEP)"/>
    <property type="match status" value="1"/>
</dbReference>
<evidence type="ECO:0000313" key="4">
    <source>
        <dbReference type="Proteomes" id="UP000198157"/>
    </source>
</evidence>
<dbReference type="Gene3D" id="2.20.200.10">
    <property type="entry name" value="Outer membrane efflux proteins (OEP)"/>
    <property type="match status" value="1"/>
</dbReference>
<dbReference type="Gene3D" id="1.20.1600.10">
    <property type="entry name" value="Outer membrane efflux proteins (OEP)"/>
    <property type="match status" value="1"/>
</dbReference>
<proteinExistence type="inferred from homology"/>
<organism evidence="3 4">
    <name type="scientific">Stenotrophomonas maltophilia</name>
    <name type="common">Pseudomonas maltophilia</name>
    <name type="synonym">Xanthomonas maltophilia</name>
    <dbReference type="NCBI Taxonomy" id="40324"/>
    <lineage>
        <taxon>Bacteria</taxon>
        <taxon>Pseudomonadati</taxon>
        <taxon>Pseudomonadota</taxon>
        <taxon>Gammaproteobacteria</taxon>
        <taxon>Lysobacterales</taxon>
        <taxon>Lysobacteraceae</taxon>
        <taxon>Stenotrophomonas</taxon>
        <taxon>Stenotrophomonas maltophilia group</taxon>
    </lineage>
</organism>
<dbReference type="PANTHER" id="PTHR30203:SF32">
    <property type="entry name" value="CATION EFFLUX SYSTEM PROTEIN CUSC"/>
    <property type="match status" value="1"/>
</dbReference>
<dbReference type="InterPro" id="IPR010131">
    <property type="entry name" value="MdtP/NodT-like"/>
</dbReference>
<comment type="similarity">
    <text evidence="1 2">Belongs to the outer membrane factor (OMF) (TC 1.B.17) family.</text>
</comment>
<keyword evidence="2" id="KW-0449">Lipoprotein</keyword>
<comment type="caution">
    <text evidence="3">The sequence shown here is derived from an EMBL/GenBank/DDBJ whole genome shotgun (WGS) entry which is preliminary data.</text>
</comment>
<dbReference type="Pfam" id="PF02321">
    <property type="entry name" value="OEP"/>
    <property type="match status" value="2"/>
</dbReference>
<dbReference type="GO" id="GO:0015562">
    <property type="term" value="F:efflux transmembrane transporter activity"/>
    <property type="evidence" value="ECO:0007669"/>
    <property type="project" value="InterPro"/>
</dbReference>
<reference evidence="3 4" key="1">
    <citation type="submission" date="2017-06" db="EMBL/GenBank/DDBJ databases">
        <authorList>
            <person name="Kim H.J."/>
            <person name="Triplett B.A."/>
        </authorList>
    </citation>
    <scope>NUCLEOTIDE SEQUENCE [LARGE SCALE GENOMIC DNA]</scope>
    <source>
        <strain evidence="3 4">13146</strain>
    </source>
</reference>
<keyword evidence="2" id="KW-0812">Transmembrane</keyword>
<evidence type="ECO:0000256" key="2">
    <source>
        <dbReference type="RuleBase" id="RU362097"/>
    </source>
</evidence>
<keyword evidence="2" id="KW-0564">Palmitate</keyword>
<dbReference type="Proteomes" id="UP000198157">
    <property type="component" value="Unassembled WGS sequence"/>
</dbReference>
<sequence length="462" mass="49250">MMASVALAVSLVLSGCSTLEPRSTEVAPAIPSQWPAAVTAGAPATPTVEVADIGWRDFFVDPRLQAVITQSLENNRDLRVAVLNVERARAQYRIQRADRVPAVGVQGQMTRSGGDAPVTEQFSANLGVVEFELDLFGRVRNLSQAALQQYFAEAANRRSAQLSLVAEVANAWLTLGADSEQLRIAQATLATYEDSLRLTEARRELGGASALELSQTRTLVETARTDVARFAGQVVQDRNALVLLAGGPVDATLLPQAEVTEVASVRPLPAGMPGDVLLRRPDVMAAEHVLLSANANIGAARAAFFPSISLTGSIGSASSELSGLFDSGTRVWSFIPKLNLPIFQGGKLRANLGMATADRDIALAQYERAIQSGFREAADALALNESLDAQLSSQQALVAAAEQAQRLSQARYDAGLDSFLTLLDARRTAYTARQSLVSTQLAQQSNQVALYKVLGGGWHERG</sequence>
<dbReference type="GO" id="GO:0009279">
    <property type="term" value="C:cell outer membrane"/>
    <property type="evidence" value="ECO:0007669"/>
    <property type="project" value="UniProtKB-SubCell"/>
</dbReference>
<dbReference type="PANTHER" id="PTHR30203">
    <property type="entry name" value="OUTER MEMBRANE CATION EFFLUX PROTEIN"/>
    <property type="match status" value="1"/>
</dbReference>
<evidence type="ECO:0000313" key="3">
    <source>
        <dbReference type="EMBL" id="OWQ54109.1"/>
    </source>
</evidence>
<evidence type="ECO:0000256" key="1">
    <source>
        <dbReference type="ARBA" id="ARBA00007613"/>
    </source>
</evidence>
<dbReference type="OrthoDB" id="9770517at2"/>
<protein>
    <submittedName>
        <fullName evidence="3">Transporter</fullName>
    </submittedName>
</protein>
<dbReference type="NCBIfam" id="TIGR01845">
    <property type="entry name" value="outer_NodT"/>
    <property type="match status" value="1"/>
</dbReference>